<evidence type="ECO:0000256" key="6">
    <source>
        <dbReference type="ARBA" id="ARBA00022741"/>
    </source>
</evidence>
<dbReference type="InterPro" id="IPR011764">
    <property type="entry name" value="Biotin_carboxylation_dom"/>
</dbReference>
<feature type="domain" description="Lipoyl-binding" evidence="14">
    <location>
        <begin position="649"/>
        <end position="726"/>
    </location>
</feature>
<evidence type="ECO:0000256" key="3">
    <source>
        <dbReference type="ARBA" id="ARBA00018058"/>
    </source>
</evidence>
<dbReference type="FunFam" id="3.30.470.20:FF:000028">
    <property type="entry name" value="Methylcrotonoyl-CoA carboxylase subunit alpha, mitochondrial"/>
    <property type="match status" value="1"/>
</dbReference>
<evidence type="ECO:0000256" key="1">
    <source>
        <dbReference type="ARBA" id="ARBA00001953"/>
    </source>
</evidence>
<dbReference type="InterPro" id="IPR000089">
    <property type="entry name" value="Biotin_lipoyl"/>
</dbReference>
<dbReference type="InterPro" id="IPR005479">
    <property type="entry name" value="CPAse_ATP-bd"/>
</dbReference>
<dbReference type="SUPFAM" id="SSF56059">
    <property type="entry name" value="Glutathione synthetase ATP-binding domain-like"/>
    <property type="match status" value="1"/>
</dbReference>
<dbReference type="EMBL" id="LUGH01000065">
    <property type="protein sequence ID" value="OBZ90058.1"/>
    <property type="molecule type" value="Genomic_DNA"/>
</dbReference>
<dbReference type="InterPro" id="IPR005481">
    <property type="entry name" value="BC-like_N"/>
</dbReference>
<evidence type="ECO:0000256" key="10">
    <source>
        <dbReference type="ARBA" id="ARBA00023267"/>
    </source>
</evidence>
<keyword evidence="4" id="KW-0436">Ligase</keyword>
<dbReference type="InterPro" id="IPR050856">
    <property type="entry name" value="Biotin_carboxylase_complex"/>
</dbReference>
<dbReference type="PANTHER" id="PTHR18866">
    <property type="entry name" value="CARBOXYLASE:PYRUVATE/ACETYL-COA/PROPIONYL-COA CARBOXYLASE"/>
    <property type="match status" value="1"/>
</dbReference>
<dbReference type="Pfam" id="PF18140">
    <property type="entry name" value="PCC_BT"/>
    <property type="match status" value="1"/>
</dbReference>
<comment type="subcellular location">
    <subcellularLocation>
        <location evidence="2">Mitochondrion matrix</location>
    </subcellularLocation>
</comment>
<evidence type="ECO:0000256" key="13">
    <source>
        <dbReference type="PROSITE-ProRule" id="PRU00409"/>
    </source>
</evidence>
<evidence type="ECO:0000259" key="14">
    <source>
        <dbReference type="PROSITE" id="PS50968"/>
    </source>
</evidence>
<evidence type="ECO:0000313" key="17">
    <source>
        <dbReference type="EMBL" id="OBZ90058.1"/>
    </source>
</evidence>
<feature type="domain" description="ATP-grasp" evidence="15">
    <location>
        <begin position="183"/>
        <end position="380"/>
    </location>
</feature>
<dbReference type="InParanoid" id="A0A1C7NLZ8"/>
<proteinExistence type="predicted"/>
<evidence type="ECO:0000256" key="8">
    <source>
        <dbReference type="ARBA" id="ARBA00022842"/>
    </source>
</evidence>
<evidence type="ECO:0000256" key="9">
    <source>
        <dbReference type="ARBA" id="ARBA00023098"/>
    </source>
</evidence>
<reference evidence="17 18" key="1">
    <citation type="submission" date="2016-03" db="EMBL/GenBank/DDBJ databases">
        <title>Choanephora cucurbitarum.</title>
        <authorList>
            <person name="Min B."/>
            <person name="Park H."/>
            <person name="Park J.-H."/>
            <person name="Shin H.-D."/>
            <person name="Choi I.-G."/>
        </authorList>
    </citation>
    <scope>NUCLEOTIDE SEQUENCE [LARGE SCALE GENOMIC DNA]</scope>
    <source>
        <strain evidence="17 18">KUS-F28377</strain>
    </source>
</reference>
<evidence type="ECO:0000256" key="5">
    <source>
        <dbReference type="ARBA" id="ARBA00022723"/>
    </source>
</evidence>
<evidence type="ECO:0000259" key="16">
    <source>
        <dbReference type="PROSITE" id="PS50979"/>
    </source>
</evidence>
<comment type="catalytic activity">
    <reaction evidence="12">
        <text>butanoyl-CoA + hydrogencarbonate + ATP = (2S)-ethylmalonyl-CoA + ADP + phosphate + H(+)</text>
        <dbReference type="Rhea" id="RHEA:59520"/>
        <dbReference type="ChEBI" id="CHEBI:15378"/>
        <dbReference type="ChEBI" id="CHEBI:17544"/>
        <dbReference type="ChEBI" id="CHEBI:30616"/>
        <dbReference type="ChEBI" id="CHEBI:43474"/>
        <dbReference type="ChEBI" id="CHEBI:57371"/>
        <dbReference type="ChEBI" id="CHEBI:60909"/>
        <dbReference type="ChEBI" id="CHEBI:456216"/>
    </reaction>
    <physiologicalReaction direction="left-to-right" evidence="12">
        <dbReference type="Rhea" id="RHEA:59521"/>
    </physiologicalReaction>
</comment>
<dbReference type="Pfam" id="PF02785">
    <property type="entry name" value="Biotin_carb_C"/>
    <property type="match status" value="1"/>
</dbReference>
<dbReference type="Pfam" id="PF02786">
    <property type="entry name" value="CPSase_L_D2"/>
    <property type="match status" value="1"/>
</dbReference>
<dbReference type="InterPro" id="IPR011761">
    <property type="entry name" value="ATP-grasp"/>
</dbReference>
<dbReference type="CDD" id="cd06850">
    <property type="entry name" value="biotinyl_domain"/>
    <property type="match status" value="1"/>
</dbReference>
<sequence length="733" mass="82412">MYARRISSLSRQTSLNAVMRMRPSLPLRLYSHTVHNHLTESVTAKSNMPTIYPFDTTMSKQTKVFNKVLVANRGEIACRIIKTCKKLGIKTVAVYSDLDAKALHVRLADEAVHLGPASSSESYLSIPRIMDAIKQTGANAVHPGYGFLSENPAFVKTLEEHQVVFIGPRASAIAAMGDKIQSKLIAKASGVHCIPGYDGEIYDVEEAVRLSREIGYPVMIKASAGGGGKGMRIAWNDTEVKEGFKLAKQESKSSFGDDRMLIEKYIDNPRHIEVQVLGDNYGHVVYLPERECSIQRRNQKVVEESPSVHLDPITRRKMGEQAVALAKHVGYNSAGTVEFLVDNDRNFYFLEMNTRLQVEHPITEYVTGLDLVEHMLYSAANRPLALQQDNIQLNGWAMEARVYAEDPKLYLPSVGRLLTYQEPHSVRCDSGFTEGSEMSVEYDPLICKLATYGSTRQEALQKMLGALDEYVIKGVTHNIPLLRAVFAHPRFQEGSRITTHFLAEEYPDGFRTHPLSQEQGNQLAAVTSALWLKKRQYEWQGKTPLPLTSLEDIWVHIVDEQSQHQFESHVRIQQKNFTEFEALTSSGLLEYSTEWPLHNLLAHTKIGNKQLVVQYLDTLTMGFRIQYQGNPYQVTLMSHDQHQLLKHMKAKSVAEQNKIVKSPMPGRIVSVAVKEGDEVPEGAELVVIEAMKMQNSLKTSHFGKVKKVYIYSGHTVKPGQTLIEFYDQSALVA</sequence>
<dbReference type="PROSITE" id="PS00867">
    <property type="entry name" value="CPSASE_2"/>
    <property type="match status" value="1"/>
</dbReference>
<evidence type="ECO:0000256" key="12">
    <source>
        <dbReference type="ARBA" id="ARBA00048208"/>
    </source>
</evidence>
<dbReference type="Proteomes" id="UP000093000">
    <property type="component" value="Unassembled WGS sequence"/>
</dbReference>
<dbReference type="SMART" id="SM00878">
    <property type="entry name" value="Biotin_carb_C"/>
    <property type="match status" value="1"/>
</dbReference>
<dbReference type="PROSITE" id="PS00866">
    <property type="entry name" value="CPSASE_1"/>
    <property type="match status" value="1"/>
</dbReference>
<dbReference type="PANTHER" id="PTHR18866:SF33">
    <property type="entry name" value="METHYLCROTONOYL-COA CARBOXYLASE SUBUNIT ALPHA, MITOCHONDRIAL-RELATED"/>
    <property type="match status" value="1"/>
</dbReference>
<dbReference type="SUPFAM" id="SSF52440">
    <property type="entry name" value="PreATP-grasp domain"/>
    <property type="match status" value="1"/>
</dbReference>
<dbReference type="Pfam" id="PF00364">
    <property type="entry name" value="Biotin_lipoyl"/>
    <property type="match status" value="1"/>
</dbReference>
<dbReference type="FunFam" id="3.40.50.20:FF:000010">
    <property type="entry name" value="Propionyl-CoA carboxylase subunit alpha"/>
    <property type="match status" value="1"/>
</dbReference>
<accession>A0A1C7NLZ8</accession>
<dbReference type="Gene3D" id="3.30.1490.20">
    <property type="entry name" value="ATP-grasp fold, A domain"/>
    <property type="match status" value="1"/>
</dbReference>
<evidence type="ECO:0000256" key="4">
    <source>
        <dbReference type="ARBA" id="ARBA00022598"/>
    </source>
</evidence>
<dbReference type="GO" id="GO:0004658">
    <property type="term" value="F:propionyl-CoA carboxylase activity"/>
    <property type="evidence" value="ECO:0007669"/>
    <property type="project" value="TreeGrafter"/>
</dbReference>
<dbReference type="AlphaFoldDB" id="A0A1C7NLZ8"/>
<keyword evidence="9" id="KW-0443">Lipid metabolism</keyword>
<evidence type="ECO:0000313" key="18">
    <source>
        <dbReference type="Proteomes" id="UP000093000"/>
    </source>
</evidence>
<evidence type="ECO:0000256" key="11">
    <source>
        <dbReference type="ARBA" id="ARBA00031557"/>
    </source>
</evidence>
<dbReference type="GO" id="GO:0005759">
    <property type="term" value="C:mitochondrial matrix"/>
    <property type="evidence" value="ECO:0007669"/>
    <property type="project" value="UniProtKB-SubCell"/>
</dbReference>
<keyword evidence="6 13" id="KW-0547">Nucleotide-binding</keyword>
<dbReference type="FunFam" id="2.40.50.100:FF:000003">
    <property type="entry name" value="Acetyl-CoA carboxylase biotin carboxyl carrier protein"/>
    <property type="match status" value="1"/>
</dbReference>
<dbReference type="OrthoDB" id="196847at2759"/>
<gene>
    <name evidence="17" type="primary">PCCA</name>
    <name evidence="17" type="ORF">A0J61_01877</name>
</gene>
<comment type="cofactor">
    <cofactor evidence="1">
        <name>biotin</name>
        <dbReference type="ChEBI" id="CHEBI:57586"/>
    </cofactor>
</comment>
<keyword evidence="5" id="KW-0479">Metal-binding</keyword>
<dbReference type="PROSITE" id="PS50975">
    <property type="entry name" value="ATP_GRASP"/>
    <property type="match status" value="1"/>
</dbReference>
<keyword evidence="8" id="KW-0460">Magnesium</keyword>
<dbReference type="FunFam" id="3.30.1490.20:FF:000018">
    <property type="entry name" value="Biotin carboxylase"/>
    <property type="match status" value="1"/>
</dbReference>
<dbReference type="Gene3D" id="3.30.470.20">
    <property type="entry name" value="ATP-grasp fold, B domain"/>
    <property type="match status" value="1"/>
</dbReference>
<dbReference type="Gene3D" id="3.30.700.30">
    <property type="match status" value="1"/>
</dbReference>
<dbReference type="InterPro" id="IPR005482">
    <property type="entry name" value="Biotin_COase_C"/>
</dbReference>
<evidence type="ECO:0000259" key="15">
    <source>
        <dbReference type="PROSITE" id="PS50975"/>
    </source>
</evidence>
<dbReference type="InterPro" id="IPR013815">
    <property type="entry name" value="ATP_grasp_subdomain_1"/>
</dbReference>
<dbReference type="InterPro" id="IPR016185">
    <property type="entry name" value="PreATP-grasp_dom_sf"/>
</dbReference>
<dbReference type="GO" id="GO:0005524">
    <property type="term" value="F:ATP binding"/>
    <property type="evidence" value="ECO:0007669"/>
    <property type="project" value="UniProtKB-UniRule"/>
</dbReference>
<dbReference type="GO" id="GO:0006629">
    <property type="term" value="P:lipid metabolic process"/>
    <property type="evidence" value="ECO:0007669"/>
    <property type="project" value="UniProtKB-KW"/>
</dbReference>
<evidence type="ECO:0000256" key="2">
    <source>
        <dbReference type="ARBA" id="ARBA00004305"/>
    </source>
</evidence>
<comment type="caution">
    <text evidence="17">The sequence shown here is derived from an EMBL/GenBank/DDBJ whole genome shotgun (WGS) entry which is preliminary data.</text>
</comment>
<protein>
    <recommendedName>
        <fullName evidence="3">Propionyl-CoA carboxylase alpha chain, mitochondrial</fullName>
    </recommendedName>
    <alternativeName>
        <fullName evidence="11">Propanoyl-CoA:carbon dioxide ligase subunit alpha</fullName>
    </alternativeName>
</protein>
<dbReference type="InterPro" id="IPR041265">
    <property type="entry name" value="PCC_BT"/>
</dbReference>
<dbReference type="InterPro" id="IPR011053">
    <property type="entry name" value="Single_hybrid_motif"/>
</dbReference>
<dbReference type="InterPro" id="IPR011054">
    <property type="entry name" value="Rudment_hybrid_motif"/>
</dbReference>
<dbReference type="SUPFAM" id="SSF51246">
    <property type="entry name" value="Rudiment single hybrid motif"/>
    <property type="match status" value="1"/>
</dbReference>
<feature type="domain" description="Biotin carboxylation" evidence="16">
    <location>
        <begin position="64"/>
        <end position="506"/>
    </location>
</feature>
<dbReference type="PROSITE" id="PS50979">
    <property type="entry name" value="BC"/>
    <property type="match status" value="1"/>
</dbReference>
<name>A0A1C7NLZ8_9FUNG</name>
<keyword evidence="18" id="KW-1185">Reference proteome</keyword>
<keyword evidence="10" id="KW-0092">Biotin</keyword>
<dbReference type="GO" id="GO:0046872">
    <property type="term" value="F:metal ion binding"/>
    <property type="evidence" value="ECO:0007669"/>
    <property type="project" value="UniProtKB-KW"/>
</dbReference>
<dbReference type="STRING" id="101091.A0A1C7NLZ8"/>
<keyword evidence="7 13" id="KW-0067">ATP-binding</keyword>
<dbReference type="Gene3D" id="2.40.50.100">
    <property type="match status" value="1"/>
</dbReference>
<dbReference type="SUPFAM" id="SSF51230">
    <property type="entry name" value="Single hybrid motif"/>
    <property type="match status" value="1"/>
</dbReference>
<organism evidence="17 18">
    <name type="scientific">Choanephora cucurbitarum</name>
    <dbReference type="NCBI Taxonomy" id="101091"/>
    <lineage>
        <taxon>Eukaryota</taxon>
        <taxon>Fungi</taxon>
        <taxon>Fungi incertae sedis</taxon>
        <taxon>Mucoromycota</taxon>
        <taxon>Mucoromycotina</taxon>
        <taxon>Mucoromycetes</taxon>
        <taxon>Mucorales</taxon>
        <taxon>Mucorineae</taxon>
        <taxon>Choanephoraceae</taxon>
        <taxon>Choanephoroideae</taxon>
        <taxon>Choanephora</taxon>
    </lineage>
</organism>
<evidence type="ECO:0000256" key="7">
    <source>
        <dbReference type="ARBA" id="ARBA00022840"/>
    </source>
</evidence>
<dbReference type="Gene3D" id="3.40.50.20">
    <property type="match status" value="1"/>
</dbReference>
<dbReference type="Pfam" id="PF00289">
    <property type="entry name" value="Biotin_carb_N"/>
    <property type="match status" value="1"/>
</dbReference>
<dbReference type="PROSITE" id="PS50968">
    <property type="entry name" value="BIOTINYL_LIPOYL"/>
    <property type="match status" value="1"/>
</dbReference>